<dbReference type="RefSeq" id="WP_110360225.1">
    <property type="nucleotide sequence ID" value="NZ_QFLI01000003.1"/>
</dbReference>
<gene>
    <name evidence="1" type="ORF">DF185_07975</name>
</gene>
<keyword evidence="2" id="KW-1185">Reference proteome</keyword>
<sequence length="109" mass="12754">MKTRQDIYNETPIETYNGKEYKVRRSYHRRTNQLKMESYYGLSNKNLLGALIVNEFYPSGVLKRYAELYKNGNLKHVIDYSENGSIIADLLFESNGQPIKKNPTMIEIN</sequence>
<reference evidence="1 2" key="1">
    <citation type="submission" date="2018-05" db="EMBL/GenBank/DDBJ databases">
        <title>Marinifilum breve JC075T sp. nov., a marine bacterium isolated from Yongle Blue Hole in the South China Sea.</title>
        <authorList>
            <person name="Fu T."/>
        </authorList>
    </citation>
    <scope>NUCLEOTIDE SEQUENCE [LARGE SCALE GENOMIC DNA]</scope>
    <source>
        <strain evidence="1 2">JC075</strain>
    </source>
</reference>
<evidence type="ECO:0008006" key="3">
    <source>
        <dbReference type="Google" id="ProtNLM"/>
    </source>
</evidence>
<evidence type="ECO:0000313" key="1">
    <source>
        <dbReference type="EMBL" id="PXY01413.1"/>
    </source>
</evidence>
<organism evidence="1 2">
    <name type="scientific">Marinifilum breve</name>
    <dbReference type="NCBI Taxonomy" id="2184082"/>
    <lineage>
        <taxon>Bacteria</taxon>
        <taxon>Pseudomonadati</taxon>
        <taxon>Bacteroidota</taxon>
        <taxon>Bacteroidia</taxon>
        <taxon>Marinilabiliales</taxon>
        <taxon>Marinifilaceae</taxon>
    </lineage>
</organism>
<dbReference type="Proteomes" id="UP000248079">
    <property type="component" value="Unassembled WGS sequence"/>
</dbReference>
<dbReference type="AlphaFoldDB" id="A0A2V3ZYR0"/>
<accession>A0A2V3ZYR0</accession>
<dbReference type="EMBL" id="QFLI01000003">
    <property type="protein sequence ID" value="PXY01413.1"/>
    <property type="molecule type" value="Genomic_DNA"/>
</dbReference>
<protein>
    <recommendedName>
        <fullName evidence="3">Toxin-antitoxin system YwqK family antitoxin</fullName>
    </recommendedName>
</protein>
<proteinExistence type="predicted"/>
<evidence type="ECO:0000313" key="2">
    <source>
        <dbReference type="Proteomes" id="UP000248079"/>
    </source>
</evidence>
<comment type="caution">
    <text evidence="1">The sequence shown here is derived from an EMBL/GenBank/DDBJ whole genome shotgun (WGS) entry which is preliminary data.</text>
</comment>
<name>A0A2V3ZYR0_9BACT</name>
<dbReference type="Gene3D" id="3.90.930.1">
    <property type="match status" value="1"/>
</dbReference>